<accession>A0A1G5AI72</accession>
<keyword evidence="2" id="KW-1185">Reference proteome</keyword>
<dbReference type="InterPro" id="IPR011004">
    <property type="entry name" value="Trimer_LpxA-like_sf"/>
</dbReference>
<evidence type="ECO:0000313" key="1">
    <source>
        <dbReference type="EMBL" id="SCX77584.1"/>
    </source>
</evidence>
<reference evidence="1 2" key="1">
    <citation type="submission" date="2016-10" db="EMBL/GenBank/DDBJ databases">
        <authorList>
            <person name="de Groot N.N."/>
        </authorList>
    </citation>
    <scope>NUCLEOTIDE SEQUENCE [LARGE SCALE GENOMIC DNA]</scope>
    <source>
        <strain evidence="1 2">AA1</strain>
    </source>
</reference>
<proteinExistence type="predicted"/>
<organism evidence="1 2">
    <name type="scientific">Desulfoluna spongiiphila</name>
    <dbReference type="NCBI Taxonomy" id="419481"/>
    <lineage>
        <taxon>Bacteria</taxon>
        <taxon>Pseudomonadati</taxon>
        <taxon>Thermodesulfobacteriota</taxon>
        <taxon>Desulfobacteria</taxon>
        <taxon>Desulfobacterales</taxon>
        <taxon>Desulfolunaceae</taxon>
        <taxon>Desulfoluna</taxon>
    </lineage>
</organism>
<protein>
    <submittedName>
        <fullName evidence="1">Acetyltransferase (Isoleucine patch superfamily)</fullName>
    </submittedName>
</protein>
<evidence type="ECO:0000313" key="2">
    <source>
        <dbReference type="Proteomes" id="UP000198870"/>
    </source>
</evidence>
<dbReference type="STRING" id="419481.SAMN05216233_101207"/>
<dbReference type="Gene3D" id="2.160.10.10">
    <property type="entry name" value="Hexapeptide repeat proteins"/>
    <property type="match status" value="1"/>
</dbReference>
<dbReference type="PANTHER" id="PTHR23416">
    <property type="entry name" value="SIALIC ACID SYNTHASE-RELATED"/>
    <property type="match status" value="1"/>
</dbReference>
<dbReference type="AlphaFoldDB" id="A0A1G5AI72"/>
<name>A0A1G5AI72_9BACT</name>
<gene>
    <name evidence="1" type="ORF">SAMN05216233_101207</name>
</gene>
<keyword evidence="1" id="KW-0808">Transferase</keyword>
<dbReference type="CDD" id="cd04647">
    <property type="entry name" value="LbH_MAT_like"/>
    <property type="match status" value="1"/>
</dbReference>
<sequence>MLKKLLFYARNKVRIKGDHFLSIDKSVRIRRCFISIKGENNRLVIHKGANIRDTYIEIDGSDCSIIIGENCRIGHKCYLSAKEKNISIRIGKDSSFSRNVKIMTSDGHNVIQHNRRINPAKSIAIGEHVWIADGGTVLKGGGVGDNSIIGIHSVVTRNIGSNKIAVGTPAIEVKDAVNWCEELTYLK</sequence>
<dbReference type="OrthoDB" id="5323491at2"/>
<dbReference type="Proteomes" id="UP000198870">
    <property type="component" value="Unassembled WGS sequence"/>
</dbReference>
<dbReference type="PANTHER" id="PTHR23416:SF78">
    <property type="entry name" value="LIPOPOLYSACCHARIDE BIOSYNTHESIS O-ACETYL TRANSFERASE WBBJ-RELATED"/>
    <property type="match status" value="1"/>
</dbReference>
<dbReference type="InterPro" id="IPR051159">
    <property type="entry name" value="Hexapeptide_acetyltransf"/>
</dbReference>
<dbReference type="EMBL" id="FMUX01000001">
    <property type="protein sequence ID" value="SCX77584.1"/>
    <property type="molecule type" value="Genomic_DNA"/>
</dbReference>
<dbReference type="GO" id="GO:0016740">
    <property type="term" value="F:transferase activity"/>
    <property type="evidence" value="ECO:0007669"/>
    <property type="project" value="UniProtKB-KW"/>
</dbReference>
<dbReference type="SUPFAM" id="SSF51161">
    <property type="entry name" value="Trimeric LpxA-like enzymes"/>
    <property type="match status" value="1"/>
</dbReference>
<dbReference type="RefSeq" id="WP_092207388.1">
    <property type="nucleotide sequence ID" value="NZ_FMUX01000001.1"/>
</dbReference>